<dbReference type="GO" id="GO:0000381">
    <property type="term" value="P:regulation of alternative mRNA splicing, via spliceosome"/>
    <property type="evidence" value="ECO:0007669"/>
    <property type="project" value="TreeGrafter"/>
</dbReference>
<evidence type="ECO:0000313" key="5">
    <source>
        <dbReference type="Proteomes" id="UP000317494"/>
    </source>
</evidence>
<dbReference type="Gene3D" id="3.10.590.10">
    <property type="entry name" value="ph1033 like domains"/>
    <property type="match status" value="1"/>
</dbReference>
<dbReference type="EMBL" id="QEAN01000159">
    <property type="protein sequence ID" value="TPX45120.1"/>
    <property type="molecule type" value="Genomic_DNA"/>
</dbReference>
<dbReference type="InterPro" id="IPR035979">
    <property type="entry name" value="RBD_domain_sf"/>
</dbReference>
<feature type="compositionally biased region" description="Polar residues" evidence="1">
    <location>
        <begin position="295"/>
        <end position="327"/>
    </location>
</feature>
<evidence type="ECO:0000313" key="6">
    <source>
        <dbReference type="Proteomes" id="UP000320475"/>
    </source>
</evidence>
<feature type="region of interest" description="Disordered" evidence="1">
    <location>
        <begin position="238"/>
        <end position="327"/>
    </location>
</feature>
<feature type="compositionally biased region" description="Low complexity" evidence="1">
    <location>
        <begin position="729"/>
        <end position="738"/>
    </location>
</feature>
<dbReference type="Proteomes" id="UP000317494">
    <property type="component" value="Unassembled WGS sequence"/>
</dbReference>
<organism evidence="3 6">
    <name type="scientific">Synchytrium endobioticum</name>
    <dbReference type="NCBI Taxonomy" id="286115"/>
    <lineage>
        <taxon>Eukaryota</taxon>
        <taxon>Fungi</taxon>
        <taxon>Fungi incertae sedis</taxon>
        <taxon>Chytridiomycota</taxon>
        <taxon>Chytridiomycota incertae sedis</taxon>
        <taxon>Chytridiomycetes</taxon>
        <taxon>Synchytriales</taxon>
        <taxon>Synchytriaceae</taxon>
        <taxon>Synchytrium</taxon>
    </lineage>
</organism>
<dbReference type="PROSITE" id="PS50882">
    <property type="entry name" value="YTH"/>
    <property type="match status" value="1"/>
</dbReference>
<dbReference type="Pfam" id="PF04146">
    <property type="entry name" value="YTH"/>
    <property type="match status" value="1"/>
</dbReference>
<feature type="region of interest" description="Disordered" evidence="1">
    <location>
        <begin position="201"/>
        <end position="225"/>
    </location>
</feature>
<dbReference type="GO" id="GO:0000398">
    <property type="term" value="P:mRNA splicing, via spliceosome"/>
    <property type="evidence" value="ECO:0007669"/>
    <property type="project" value="TreeGrafter"/>
</dbReference>
<feature type="compositionally biased region" description="Polar residues" evidence="1">
    <location>
        <begin position="55"/>
        <end position="69"/>
    </location>
</feature>
<feature type="region of interest" description="Disordered" evidence="1">
    <location>
        <begin position="342"/>
        <end position="363"/>
    </location>
</feature>
<evidence type="ECO:0000313" key="4">
    <source>
        <dbReference type="EMBL" id="TPX45120.1"/>
    </source>
</evidence>
<dbReference type="SUPFAM" id="SSF54928">
    <property type="entry name" value="RNA-binding domain, RBD"/>
    <property type="match status" value="1"/>
</dbReference>
<dbReference type="AlphaFoldDB" id="A0A507CL59"/>
<dbReference type="SMART" id="SM00360">
    <property type="entry name" value="RRM"/>
    <property type="match status" value="1"/>
</dbReference>
<dbReference type="InterPro" id="IPR012677">
    <property type="entry name" value="Nucleotide-bd_a/b_plait_sf"/>
</dbReference>
<feature type="region of interest" description="Disordered" evidence="1">
    <location>
        <begin position="55"/>
        <end position="87"/>
    </location>
</feature>
<dbReference type="EMBL" id="QEAM01000577">
    <property type="protein sequence ID" value="TPX38745.1"/>
    <property type="molecule type" value="Genomic_DNA"/>
</dbReference>
<feature type="compositionally biased region" description="Low complexity" evidence="1">
    <location>
        <begin position="464"/>
        <end position="483"/>
    </location>
</feature>
<dbReference type="CDD" id="cd00590">
    <property type="entry name" value="RRM_SF"/>
    <property type="match status" value="1"/>
</dbReference>
<dbReference type="VEuPathDB" id="FungiDB:SeMB42_g04102"/>
<dbReference type="PANTHER" id="PTHR12357:SF3">
    <property type="entry name" value="YTH DOMAIN-CONTAINING PROTEIN 1"/>
    <property type="match status" value="1"/>
</dbReference>
<dbReference type="STRING" id="286115.A0A507CL59"/>
<dbReference type="GO" id="GO:0003729">
    <property type="term" value="F:mRNA binding"/>
    <property type="evidence" value="ECO:0007669"/>
    <property type="project" value="TreeGrafter"/>
</dbReference>
<comment type="caution">
    <text evidence="3">The sequence shown here is derived from an EMBL/GenBank/DDBJ whole genome shotgun (WGS) entry which is preliminary data.</text>
</comment>
<dbReference type="GO" id="GO:1990247">
    <property type="term" value="F:N6-methyladenosine-containing RNA reader activity"/>
    <property type="evidence" value="ECO:0007669"/>
    <property type="project" value="TreeGrafter"/>
</dbReference>
<keyword evidence="5" id="KW-1185">Reference proteome</keyword>
<dbReference type="Gene3D" id="3.30.70.330">
    <property type="match status" value="1"/>
</dbReference>
<evidence type="ECO:0000313" key="3">
    <source>
        <dbReference type="EMBL" id="TPX38745.1"/>
    </source>
</evidence>
<dbReference type="InterPro" id="IPR045168">
    <property type="entry name" value="YTH_prot"/>
</dbReference>
<evidence type="ECO:0000259" key="2">
    <source>
        <dbReference type="PROSITE" id="PS50882"/>
    </source>
</evidence>
<feature type="compositionally biased region" description="Polar residues" evidence="1">
    <location>
        <begin position="277"/>
        <end position="286"/>
    </location>
</feature>
<feature type="region of interest" description="Disordered" evidence="1">
    <location>
        <begin position="729"/>
        <end position="762"/>
    </location>
</feature>
<name>A0A507CL59_9FUNG</name>
<sequence length="850" mass="92859">MERRDSAPNLPIFSRIYGTNHENDDGSDEEEQVAALIRRSSLPLEVLASGLSLNRTMESPAGSSTSTIKASGGGAPGASIGTSDRAMGDMELGDDLGSVNMTMIHLPSSQQHKGHRPTSIALPPNTNHLSQYTAYPDHAGYRNTSSGDFITNGSSLPPIIGSPFIPPPPTPPLVPSSYEGFYYHTPALPFHTPSPSIFPDSTRQYPCSSRRPHSQPYHGNHGGTHHRHQLYYSAASLLREGSPGGSPSPYNGPHRSYLPTVLSPMGGYTAPPRLQSVPRSTSTTALNALHHTTPPKRSNSHNNKSPYREQQTPHHQTYQATRQQQALTSADYQYRQLQQQYTQIIRPSPKRSGDECEADEERELSSDAATLVATTFEDLTCVVWVGNLPVGAGERVLREHFSGIDIKELEIHVEACICCLALSTFNDVEKALQYDCSILNGNELKVRQLNNKTSSGRPSLPSPSAGSLQSDTSASSTSTAITTPPRLSNLATRLFATPPRSPAHELGDPLGRSEREGDFKFEDRYFIMKSLSIEDLEIARERGYWATQAKNETILNRAYHNTRNVYLVFSANKSGEFYGCARMESGIEGVIDPMLPPTASSTATGELPLDSRGVIGENINSDDCPDDDVSEAAGNPVNIVWAPIKPPPFNHDPSRADEYVPPKWGSPFKIRWLVIYPLPFSQTKHLRNSWNANKQVKVSRDGTEVETTAGRRIIQEFQVALSKSTMVRSNSSGSVTSSLDVAGARSSQAGTFTQEEETESLPRQLRLDDDALSDHEEDALAMTGATYQLVPHYQHSTISPAMIGSPLAGGPGSPSFFDTTHLRQRTGVHTYPSPPAISSMIMPRYYSPTI</sequence>
<dbReference type="GO" id="GO:0005654">
    <property type="term" value="C:nucleoplasm"/>
    <property type="evidence" value="ECO:0007669"/>
    <property type="project" value="TreeGrafter"/>
</dbReference>
<dbReference type="InterPro" id="IPR007275">
    <property type="entry name" value="YTH_domain"/>
</dbReference>
<dbReference type="InterPro" id="IPR000504">
    <property type="entry name" value="RRM_dom"/>
</dbReference>
<feature type="domain" description="YTH" evidence="2">
    <location>
        <begin position="523"/>
        <end position="717"/>
    </location>
</feature>
<dbReference type="CDD" id="cd21134">
    <property type="entry name" value="YTH"/>
    <property type="match status" value="1"/>
</dbReference>
<protein>
    <recommendedName>
        <fullName evidence="2">YTH domain-containing protein</fullName>
    </recommendedName>
</protein>
<dbReference type="PANTHER" id="PTHR12357">
    <property type="entry name" value="YTH YT521-B HOMOLOGY DOMAIN-CONTAINING"/>
    <property type="match status" value="1"/>
</dbReference>
<gene>
    <name evidence="3" type="ORF">SeLEV6574_g07656</name>
    <name evidence="4" type="ORF">SeMB42_g04102</name>
</gene>
<feature type="region of interest" description="Disordered" evidence="1">
    <location>
        <begin position="1"/>
        <end position="29"/>
    </location>
</feature>
<feature type="region of interest" description="Disordered" evidence="1">
    <location>
        <begin position="451"/>
        <end position="484"/>
    </location>
</feature>
<proteinExistence type="predicted"/>
<dbReference type="Proteomes" id="UP000320475">
    <property type="component" value="Unassembled WGS sequence"/>
</dbReference>
<reference evidence="5 6" key="1">
    <citation type="journal article" date="2019" name="Sci. Rep.">
        <title>Comparative genomics of chytrid fungi reveal insights into the obligate biotrophic and pathogenic lifestyle of Synchytrium endobioticum.</title>
        <authorList>
            <person name="van de Vossenberg B.T.L.H."/>
            <person name="Warris S."/>
            <person name="Nguyen H.D.T."/>
            <person name="van Gent-Pelzer M.P.E."/>
            <person name="Joly D.L."/>
            <person name="van de Geest H.C."/>
            <person name="Bonants P.J.M."/>
            <person name="Smith D.S."/>
            <person name="Levesque C.A."/>
            <person name="van der Lee T.A.J."/>
        </authorList>
    </citation>
    <scope>NUCLEOTIDE SEQUENCE [LARGE SCALE GENOMIC DNA]</scope>
    <source>
        <strain evidence="3 6">LEV6574</strain>
        <strain evidence="4 5">MB42</strain>
    </source>
</reference>
<accession>A0A507CL59</accession>
<dbReference type="OrthoDB" id="2159999at2759"/>
<evidence type="ECO:0000256" key="1">
    <source>
        <dbReference type="SAM" id="MobiDB-lite"/>
    </source>
</evidence>